<dbReference type="EMBL" id="JACHJD010000049">
    <property type="protein sequence ID" value="MBB5109953.1"/>
    <property type="molecule type" value="Genomic_DNA"/>
</dbReference>
<name>A0A7W8B435_STRST</name>
<gene>
    <name evidence="1" type="ORF">FHS40_009083</name>
</gene>
<dbReference type="Proteomes" id="UP000549009">
    <property type="component" value="Unassembled WGS sequence"/>
</dbReference>
<evidence type="ECO:0000313" key="1">
    <source>
        <dbReference type="EMBL" id="MBB5109953.1"/>
    </source>
</evidence>
<dbReference type="RefSeq" id="WP_184927033.1">
    <property type="nucleotide sequence ID" value="NZ_JACHJD010000049.1"/>
</dbReference>
<protein>
    <submittedName>
        <fullName evidence="1">Uncharacterized protein</fullName>
    </submittedName>
</protein>
<evidence type="ECO:0000313" key="2">
    <source>
        <dbReference type="Proteomes" id="UP000549009"/>
    </source>
</evidence>
<proteinExistence type="predicted"/>
<keyword evidence="2" id="KW-1185">Reference proteome</keyword>
<sequence>MQNPDPLPDLLPETVLGAVRSAKQIKSDPTMANLRDKGFPWYRAAQGSATPLLP</sequence>
<reference evidence="1 2" key="1">
    <citation type="submission" date="2020-08" db="EMBL/GenBank/DDBJ databases">
        <title>Genomic Encyclopedia of Type Strains, Phase III (KMG-III): the genomes of soil and plant-associated and newly described type strains.</title>
        <authorList>
            <person name="Whitman W."/>
        </authorList>
    </citation>
    <scope>NUCLEOTIDE SEQUENCE [LARGE SCALE GENOMIC DNA]</scope>
    <source>
        <strain evidence="1 2">CECT 3146</strain>
    </source>
</reference>
<dbReference type="AlphaFoldDB" id="A0A7W8B435"/>
<organism evidence="1 2">
    <name type="scientific">Streptomyces spectabilis</name>
    <dbReference type="NCBI Taxonomy" id="68270"/>
    <lineage>
        <taxon>Bacteria</taxon>
        <taxon>Bacillati</taxon>
        <taxon>Actinomycetota</taxon>
        <taxon>Actinomycetes</taxon>
        <taxon>Kitasatosporales</taxon>
        <taxon>Streptomycetaceae</taxon>
        <taxon>Streptomyces</taxon>
    </lineage>
</organism>
<comment type="caution">
    <text evidence="1">The sequence shown here is derived from an EMBL/GenBank/DDBJ whole genome shotgun (WGS) entry which is preliminary data.</text>
</comment>
<accession>A0A7W8B435</accession>